<keyword evidence="7" id="KW-1185">Reference proteome</keyword>
<dbReference type="Pfam" id="PF17862">
    <property type="entry name" value="AAA_lid_3"/>
    <property type="match status" value="2"/>
</dbReference>
<dbReference type="GO" id="GO:0016887">
    <property type="term" value="F:ATP hydrolysis activity"/>
    <property type="evidence" value="ECO:0007669"/>
    <property type="project" value="InterPro"/>
</dbReference>
<dbReference type="PROSITE" id="PS00674">
    <property type="entry name" value="AAA"/>
    <property type="match status" value="1"/>
</dbReference>
<dbReference type="InterPro" id="IPR003959">
    <property type="entry name" value="ATPase_AAA_core"/>
</dbReference>
<dbReference type="InterPro" id="IPR003960">
    <property type="entry name" value="ATPase_AAA_CS"/>
</dbReference>
<dbReference type="SUPFAM" id="SSF52540">
    <property type="entry name" value="P-loop containing nucleoside triphosphate hydrolases"/>
    <property type="match status" value="1"/>
</dbReference>
<reference evidence="7" key="1">
    <citation type="journal article" date="2017" name="Front. Plant Sci.">
        <title>Climate Clever Clovers: New Paradigm to Reduce the Environmental Footprint of Ruminants by Breeding Low Methanogenic Forages Utilizing Haplotype Variation.</title>
        <authorList>
            <person name="Kaur P."/>
            <person name="Appels R."/>
            <person name="Bayer P.E."/>
            <person name="Keeble-Gagnere G."/>
            <person name="Wang J."/>
            <person name="Hirakawa H."/>
            <person name="Shirasawa K."/>
            <person name="Vercoe P."/>
            <person name="Stefanova K."/>
            <person name="Durmic Z."/>
            <person name="Nichols P."/>
            <person name="Revell C."/>
            <person name="Isobe S.N."/>
            <person name="Edwards D."/>
            <person name="Erskine W."/>
        </authorList>
    </citation>
    <scope>NUCLEOTIDE SEQUENCE [LARGE SCALE GENOMIC DNA]</scope>
    <source>
        <strain evidence="7">cv. Daliak</strain>
    </source>
</reference>
<dbReference type="InterPro" id="IPR027417">
    <property type="entry name" value="P-loop_NTPase"/>
</dbReference>
<dbReference type="FunFam" id="1.10.8.60:FF:000038">
    <property type="entry name" value="spermatogenesis-associated protein 5-like protein 1"/>
    <property type="match status" value="1"/>
</dbReference>
<dbReference type="PANTHER" id="PTHR23077">
    <property type="entry name" value="AAA-FAMILY ATPASE"/>
    <property type="match status" value="1"/>
</dbReference>
<keyword evidence="3 4" id="KW-0067">ATP-binding</keyword>
<proteinExistence type="inferred from homology"/>
<dbReference type="Pfam" id="PF00004">
    <property type="entry name" value="AAA"/>
    <property type="match status" value="2"/>
</dbReference>
<keyword evidence="2 4" id="KW-0547">Nucleotide-binding</keyword>
<feature type="domain" description="AAA+ ATPase" evidence="5">
    <location>
        <begin position="126"/>
        <end position="222"/>
    </location>
</feature>
<dbReference type="Proteomes" id="UP000242715">
    <property type="component" value="Unassembled WGS sequence"/>
</dbReference>
<dbReference type="Gene3D" id="1.10.8.60">
    <property type="match status" value="2"/>
</dbReference>
<sequence>MIYFSVVLYTRKIPRNSCDLESIVASCNGYVGADLWALCREAIKSAIRRSLIAKKDVKKDSSLTIEDWKSASSLVQPSITRGITVEIPDVTWKDIGGLKDVKTKLKQAVEWPMNHPAAFSRLGITPNRGILLHGPPGCSKTTLAKAAANAANVPFFSLRGDSSSSSSAADERLLSTLLTEMDGLEEAKGVLVFAATNRPYLLDAALMRPGRFDMILYVPPPDLEGRLEILNVHTRRMKLQSDVDLRKLAEDTELFTGAELAGLCREVGTTALRENIDASVVFNRHFQIVKNALNPTLTKEATDSYSSFRKTSSRSVV</sequence>
<evidence type="ECO:0000256" key="3">
    <source>
        <dbReference type="ARBA" id="ARBA00022840"/>
    </source>
</evidence>
<evidence type="ECO:0000313" key="6">
    <source>
        <dbReference type="EMBL" id="GAU51977.1"/>
    </source>
</evidence>
<dbReference type="PANTHER" id="PTHR23077:SF117">
    <property type="entry name" value="AAA+ ATPASE DOMAIN-CONTAINING PROTEIN"/>
    <property type="match status" value="1"/>
</dbReference>
<accession>A0A2Z6PWR0</accession>
<dbReference type="OrthoDB" id="5421at2759"/>
<evidence type="ECO:0000256" key="1">
    <source>
        <dbReference type="ARBA" id="ARBA00006914"/>
    </source>
</evidence>
<comment type="similarity">
    <text evidence="1 4">Belongs to the AAA ATPase family.</text>
</comment>
<dbReference type="AlphaFoldDB" id="A0A2Z6PWR0"/>
<dbReference type="InterPro" id="IPR041569">
    <property type="entry name" value="AAA_lid_3"/>
</dbReference>
<evidence type="ECO:0000259" key="5">
    <source>
        <dbReference type="SMART" id="SM00382"/>
    </source>
</evidence>
<organism evidence="6 7">
    <name type="scientific">Trifolium subterraneum</name>
    <name type="common">Subterranean clover</name>
    <dbReference type="NCBI Taxonomy" id="3900"/>
    <lineage>
        <taxon>Eukaryota</taxon>
        <taxon>Viridiplantae</taxon>
        <taxon>Streptophyta</taxon>
        <taxon>Embryophyta</taxon>
        <taxon>Tracheophyta</taxon>
        <taxon>Spermatophyta</taxon>
        <taxon>Magnoliopsida</taxon>
        <taxon>eudicotyledons</taxon>
        <taxon>Gunneridae</taxon>
        <taxon>Pentapetalae</taxon>
        <taxon>rosids</taxon>
        <taxon>fabids</taxon>
        <taxon>Fabales</taxon>
        <taxon>Fabaceae</taxon>
        <taxon>Papilionoideae</taxon>
        <taxon>50 kb inversion clade</taxon>
        <taxon>NPAAA clade</taxon>
        <taxon>Hologalegina</taxon>
        <taxon>IRL clade</taxon>
        <taxon>Trifolieae</taxon>
        <taxon>Trifolium</taxon>
    </lineage>
</organism>
<dbReference type="InterPro" id="IPR050168">
    <property type="entry name" value="AAA_ATPase_domain"/>
</dbReference>
<protein>
    <recommendedName>
        <fullName evidence="5">AAA+ ATPase domain-containing protein</fullName>
    </recommendedName>
</protein>
<dbReference type="InterPro" id="IPR003593">
    <property type="entry name" value="AAA+_ATPase"/>
</dbReference>
<dbReference type="GO" id="GO:0005524">
    <property type="term" value="F:ATP binding"/>
    <property type="evidence" value="ECO:0007669"/>
    <property type="project" value="UniProtKB-KW"/>
</dbReference>
<dbReference type="Gene3D" id="3.40.50.300">
    <property type="entry name" value="P-loop containing nucleotide triphosphate hydrolases"/>
    <property type="match status" value="2"/>
</dbReference>
<dbReference type="SMART" id="SM00382">
    <property type="entry name" value="AAA"/>
    <property type="match status" value="1"/>
</dbReference>
<name>A0A2Z6PWR0_TRISU</name>
<evidence type="ECO:0000313" key="7">
    <source>
        <dbReference type="Proteomes" id="UP000242715"/>
    </source>
</evidence>
<gene>
    <name evidence="6" type="ORF">TSUD_191870</name>
</gene>
<evidence type="ECO:0000256" key="2">
    <source>
        <dbReference type="ARBA" id="ARBA00022741"/>
    </source>
</evidence>
<dbReference type="EMBL" id="DF976582">
    <property type="protein sequence ID" value="GAU51977.1"/>
    <property type="molecule type" value="Genomic_DNA"/>
</dbReference>
<evidence type="ECO:0000256" key="4">
    <source>
        <dbReference type="RuleBase" id="RU003651"/>
    </source>
</evidence>